<dbReference type="InterPro" id="IPR012677">
    <property type="entry name" value="Nucleotide-bd_a/b_plait_sf"/>
</dbReference>
<accession>A0A7S1LJJ4</accession>
<protein>
    <recommendedName>
        <fullName evidence="2">RRM domain-containing protein</fullName>
    </recommendedName>
</protein>
<evidence type="ECO:0000313" key="3">
    <source>
        <dbReference type="EMBL" id="CAD9105707.1"/>
    </source>
</evidence>
<dbReference type="Pfam" id="PF00076">
    <property type="entry name" value="RRM_1"/>
    <property type="match status" value="1"/>
</dbReference>
<dbReference type="CDD" id="cd00590">
    <property type="entry name" value="RRM_SF"/>
    <property type="match status" value="1"/>
</dbReference>
<dbReference type="SUPFAM" id="SSF54928">
    <property type="entry name" value="RNA-binding domain, RBD"/>
    <property type="match status" value="1"/>
</dbReference>
<evidence type="ECO:0000256" key="1">
    <source>
        <dbReference type="PROSITE-ProRule" id="PRU00176"/>
    </source>
</evidence>
<feature type="domain" description="RRM" evidence="2">
    <location>
        <begin position="57"/>
        <end position="121"/>
    </location>
</feature>
<dbReference type="EMBL" id="HBGE01016361">
    <property type="protein sequence ID" value="CAD9105707.1"/>
    <property type="molecule type" value="Transcribed_RNA"/>
</dbReference>
<keyword evidence="1" id="KW-0694">RNA-binding</keyword>
<dbReference type="PROSITE" id="PS50102">
    <property type="entry name" value="RRM"/>
    <property type="match status" value="1"/>
</dbReference>
<dbReference type="InterPro" id="IPR000504">
    <property type="entry name" value="RRM_dom"/>
</dbReference>
<organism evidence="3">
    <name type="scientific">Alexandrium catenella</name>
    <name type="common">Red tide dinoflagellate</name>
    <name type="synonym">Gonyaulax catenella</name>
    <dbReference type="NCBI Taxonomy" id="2925"/>
    <lineage>
        <taxon>Eukaryota</taxon>
        <taxon>Sar</taxon>
        <taxon>Alveolata</taxon>
        <taxon>Dinophyceae</taxon>
        <taxon>Gonyaulacales</taxon>
        <taxon>Pyrocystaceae</taxon>
        <taxon>Alexandrium</taxon>
    </lineage>
</organism>
<dbReference type="Gene3D" id="3.30.70.330">
    <property type="match status" value="1"/>
</dbReference>
<gene>
    <name evidence="3" type="ORF">ACAT0790_LOCUS9697</name>
</gene>
<name>A0A7S1LJJ4_ALECA</name>
<sequence>MASQEEAASAMEALNGEVFPALESLQPARPSPAVPPQAFSSAALRVKYAGDGRQPSDNLYISGLPSPAPEAARLRRVFEGLGLTVVRAKVIPDTRGSGSSAAMVQMASQEQADAAMALLHC</sequence>
<evidence type="ECO:0000259" key="2">
    <source>
        <dbReference type="PROSITE" id="PS50102"/>
    </source>
</evidence>
<proteinExistence type="predicted"/>
<dbReference type="GO" id="GO:0003723">
    <property type="term" value="F:RNA binding"/>
    <property type="evidence" value="ECO:0007669"/>
    <property type="project" value="UniProtKB-UniRule"/>
</dbReference>
<dbReference type="InterPro" id="IPR035979">
    <property type="entry name" value="RBD_domain_sf"/>
</dbReference>
<dbReference type="AlphaFoldDB" id="A0A7S1LJJ4"/>
<reference evidence="3" key="1">
    <citation type="submission" date="2021-01" db="EMBL/GenBank/DDBJ databases">
        <authorList>
            <person name="Corre E."/>
            <person name="Pelletier E."/>
            <person name="Niang G."/>
            <person name="Scheremetjew M."/>
            <person name="Finn R."/>
            <person name="Kale V."/>
            <person name="Holt S."/>
            <person name="Cochrane G."/>
            <person name="Meng A."/>
            <person name="Brown T."/>
            <person name="Cohen L."/>
        </authorList>
    </citation>
    <scope>NUCLEOTIDE SEQUENCE</scope>
    <source>
        <strain evidence="3">OF101</strain>
    </source>
</reference>